<sequence>MAYGNKEKERQNKKAYYRKNRKKILENKKKYYQKNKERILKKTRLSSKKWYQKNRKKILKQSQEYYQKNIERIQQQHRRYNQEHKKERLKYKVNWQKYKRKTDSRYRLDENMGTAISNSLKGKKAGRLWETLVGYTLEDLIEYLEKQFDHKMNWENYGGYWVVDHLKPRSLFNYISSNDLEFKQCWALKNLQPLEKIKNIKKRNHYIS</sequence>
<dbReference type="Proteomes" id="UP000236946">
    <property type="component" value="Unassembled WGS sequence"/>
</dbReference>
<gene>
    <name evidence="2" type="ORF">COU98_02185</name>
</gene>
<evidence type="ECO:0000313" key="2">
    <source>
        <dbReference type="EMBL" id="PJE69413.1"/>
    </source>
</evidence>
<evidence type="ECO:0000256" key="1">
    <source>
        <dbReference type="SAM" id="Coils"/>
    </source>
</evidence>
<dbReference type="AlphaFoldDB" id="A0A2H9T101"/>
<proteinExistence type="predicted"/>
<evidence type="ECO:0000313" key="3">
    <source>
        <dbReference type="Proteomes" id="UP000236946"/>
    </source>
</evidence>
<reference evidence="3" key="1">
    <citation type="submission" date="2017-09" db="EMBL/GenBank/DDBJ databases">
        <title>Depth-based differentiation of microbial function through sediment-hosted aquifers and enrichment of novel symbionts in the deep terrestrial subsurface.</title>
        <authorList>
            <person name="Probst A.J."/>
            <person name="Ladd B."/>
            <person name="Jarett J.K."/>
            <person name="Geller-Mcgrath D.E."/>
            <person name="Sieber C.M.K."/>
            <person name="Emerson J.B."/>
            <person name="Anantharaman K."/>
            <person name="Thomas B.C."/>
            <person name="Malmstrom R."/>
            <person name="Stieglmeier M."/>
            <person name="Klingl A."/>
            <person name="Woyke T."/>
            <person name="Ryan C.M."/>
            <person name="Banfield J.F."/>
        </authorList>
    </citation>
    <scope>NUCLEOTIDE SEQUENCE [LARGE SCALE GENOMIC DNA]</scope>
</reference>
<keyword evidence="1" id="KW-0175">Coiled coil</keyword>
<protein>
    <submittedName>
        <fullName evidence="2">Uncharacterized protein</fullName>
    </submittedName>
</protein>
<organism evidence="2 3">
    <name type="scientific">Candidatus Staskawiczbacteria bacterium CG10_big_fil_rev_8_21_14_0_10_38_10</name>
    <dbReference type="NCBI Taxonomy" id="1974891"/>
    <lineage>
        <taxon>Bacteria</taxon>
        <taxon>Candidatus Staskawicziibacteriota</taxon>
    </lineage>
</organism>
<feature type="coiled-coil region" evidence="1">
    <location>
        <begin position="22"/>
        <end position="90"/>
    </location>
</feature>
<name>A0A2H9T101_9BACT</name>
<comment type="caution">
    <text evidence="2">The sequence shown here is derived from an EMBL/GenBank/DDBJ whole genome shotgun (WGS) entry which is preliminary data.</text>
</comment>
<accession>A0A2H9T101</accession>
<dbReference type="EMBL" id="PFEN01000042">
    <property type="protein sequence ID" value="PJE69413.1"/>
    <property type="molecule type" value="Genomic_DNA"/>
</dbReference>